<organism evidence="12 13">
    <name type="scientific">Pseudothermotoga thermarum DSM 5069</name>
    <dbReference type="NCBI Taxonomy" id="688269"/>
    <lineage>
        <taxon>Bacteria</taxon>
        <taxon>Thermotogati</taxon>
        <taxon>Thermotogota</taxon>
        <taxon>Thermotogae</taxon>
        <taxon>Thermotogales</taxon>
        <taxon>Thermotogaceae</taxon>
        <taxon>Pseudothermotoga</taxon>
    </lineage>
</organism>
<sequence length="246" mass="27924">MKKYVTTIGVFDGVHIGHQALFKFMKKIGCEKSLPLKVFVVSYPYEYLQGRFDGFIIPLKIRIGEILKYVDEVEILDLSRIKDLDPDEFFYKYISDQTAVLVVGKDFRFGKNAAGTVETLKNLSSEAGIEFFSFDLVMNGSFQKVSSSEIRQFIKSGQIDKVTQLLGRPLILELLVIGTTTQENVFLVKQKDELVKLGNGVYNVEEYYTGKKGLLKVKDMVELVFNEKLLPSSLLTFKVTSKVDQN</sequence>
<dbReference type="HOGENOM" id="CLU_1128323_0_0_0"/>
<gene>
    <name evidence="12" type="ORF">Theth_0968</name>
</gene>
<dbReference type="OrthoDB" id="9803667at2"/>
<accession>F7YYL9</accession>
<feature type="domain" description="FAD synthetase" evidence="11">
    <location>
        <begin position="3"/>
        <end position="148"/>
    </location>
</feature>
<evidence type="ECO:0000256" key="1">
    <source>
        <dbReference type="ARBA" id="ARBA00004726"/>
    </source>
</evidence>
<comment type="catalytic activity">
    <reaction evidence="10">
        <text>FMN + ATP + H(+) = FAD + diphosphate</text>
        <dbReference type="Rhea" id="RHEA:17237"/>
        <dbReference type="ChEBI" id="CHEBI:15378"/>
        <dbReference type="ChEBI" id="CHEBI:30616"/>
        <dbReference type="ChEBI" id="CHEBI:33019"/>
        <dbReference type="ChEBI" id="CHEBI:57692"/>
        <dbReference type="ChEBI" id="CHEBI:58210"/>
        <dbReference type="EC" id="2.7.7.2"/>
    </reaction>
</comment>
<evidence type="ECO:0000256" key="2">
    <source>
        <dbReference type="ARBA" id="ARBA00012393"/>
    </source>
</evidence>
<keyword evidence="13" id="KW-1185">Reference proteome</keyword>
<evidence type="ECO:0000256" key="3">
    <source>
        <dbReference type="ARBA" id="ARBA00022630"/>
    </source>
</evidence>
<evidence type="ECO:0000256" key="10">
    <source>
        <dbReference type="ARBA" id="ARBA00049494"/>
    </source>
</evidence>
<evidence type="ECO:0000313" key="12">
    <source>
        <dbReference type="EMBL" id="AEH51051.1"/>
    </source>
</evidence>
<keyword evidence="9" id="KW-0067">ATP-binding</keyword>
<dbReference type="Pfam" id="PF06574">
    <property type="entry name" value="FAD_syn"/>
    <property type="match status" value="1"/>
</dbReference>
<evidence type="ECO:0000256" key="5">
    <source>
        <dbReference type="ARBA" id="ARBA00022679"/>
    </source>
</evidence>
<dbReference type="EC" id="2.7.7.2" evidence="2"/>
<dbReference type="Proteomes" id="UP000006804">
    <property type="component" value="Chromosome"/>
</dbReference>
<dbReference type="InterPro" id="IPR014729">
    <property type="entry name" value="Rossmann-like_a/b/a_fold"/>
</dbReference>
<dbReference type="Gene3D" id="3.40.50.620">
    <property type="entry name" value="HUPs"/>
    <property type="match status" value="1"/>
</dbReference>
<dbReference type="SUPFAM" id="SSF52374">
    <property type="entry name" value="Nucleotidylyl transferase"/>
    <property type="match status" value="1"/>
</dbReference>
<dbReference type="GO" id="GO:0009231">
    <property type="term" value="P:riboflavin biosynthetic process"/>
    <property type="evidence" value="ECO:0007669"/>
    <property type="project" value="InterPro"/>
</dbReference>
<keyword evidence="5" id="KW-0808">Transferase</keyword>
<dbReference type="AlphaFoldDB" id="F7YYL9"/>
<dbReference type="GO" id="GO:0003919">
    <property type="term" value="F:FMN adenylyltransferase activity"/>
    <property type="evidence" value="ECO:0007669"/>
    <property type="project" value="UniProtKB-EC"/>
</dbReference>
<dbReference type="EMBL" id="CP002351">
    <property type="protein sequence ID" value="AEH51051.1"/>
    <property type="molecule type" value="Genomic_DNA"/>
</dbReference>
<evidence type="ECO:0000256" key="9">
    <source>
        <dbReference type="ARBA" id="ARBA00022840"/>
    </source>
</evidence>
<keyword evidence="3" id="KW-0285">Flavoprotein</keyword>
<dbReference type="UniPathway" id="UPA00277">
    <property type="reaction ID" value="UER00407"/>
</dbReference>
<proteinExistence type="predicted"/>
<evidence type="ECO:0000256" key="8">
    <source>
        <dbReference type="ARBA" id="ARBA00022827"/>
    </source>
</evidence>
<dbReference type="KEGG" id="tta:Theth_0968"/>
<evidence type="ECO:0000259" key="11">
    <source>
        <dbReference type="Pfam" id="PF06574"/>
    </source>
</evidence>
<protein>
    <recommendedName>
        <fullName evidence="2">FAD synthase</fullName>
        <ecNumber evidence="2">2.7.7.2</ecNumber>
    </recommendedName>
</protein>
<dbReference type="STRING" id="688269.Theth_0968"/>
<keyword evidence="7" id="KW-0547">Nucleotide-binding</keyword>
<dbReference type="GO" id="GO:0005524">
    <property type="term" value="F:ATP binding"/>
    <property type="evidence" value="ECO:0007669"/>
    <property type="project" value="UniProtKB-KW"/>
</dbReference>
<keyword evidence="8" id="KW-0274">FAD</keyword>
<keyword evidence="4" id="KW-0288">FMN</keyword>
<name>F7YYL9_9THEM</name>
<evidence type="ECO:0000256" key="4">
    <source>
        <dbReference type="ARBA" id="ARBA00022643"/>
    </source>
</evidence>
<dbReference type="PATRIC" id="fig|688269.3.peg.992"/>
<evidence type="ECO:0000256" key="7">
    <source>
        <dbReference type="ARBA" id="ARBA00022741"/>
    </source>
</evidence>
<dbReference type="InterPro" id="IPR015864">
    <property type="entry name" value="FAD_synthase"/>
</dbReference>
<evidence type="ECO:0000256" key="6">
    <source>
        <dbReference type="ARBA" id="ARBA00022695"/>
    </source>
</evidence>
<dbReference type="RefSeq" id="WP_013932271.1">
    <property type="nucleotide sequence ID" value="NC_015707.1"/>
</dbReference>
<dbReference type="GO" id="GO:0006747">
    <property type="term" value="P:FAD biosynthetic process"/>
    <property type="evidence" value="ECO:0007669"/>
    <property type="project" value="UniProtKB-UniPathway"/>
</dbReference>
<reference evidence="12 13" key="1">
    <citation type="submission" date="2010-11" db="EMBL/GenBank/DDBJ databases">
        <title>The complete genome of Thermotoga thermarum DSM 5069.</title>
        <authorList>
            <consortium name="US DOE Joint Genome Institute (JGI-PGF)"/>
            <person name="Lucas S."/>
            <person name="Copeland A."/>
            <person name="Lapidus A."/>
            <person name="Bruce D."/>
            <person name="Goodwin L."/>
            <person name="Pitluck S."/>
            <person name="Kyrpides N."/>
            <person name="Mavromatis K."/>
            <person name="Ivanova N."/>
            <person name="Zeytun A."/>
            <person name="Brettin T."/>
            <person name="Detter J.C."/>
            <person name="Tapia R."/>
            <person name="Han C."/>
            <person name="Land M."/>
            <person name="Hauser L."/>
            <person name="Markowitz V."/>
            <person name="Cheng J.-F."/>
            <person name="Hugenholtz P."/>
            <person name="Woyke T."/>
            <person name="Wu D."/>
            <person name="Spring S."/>
            <person name="Schroeder M."/>
            <person name="Brambilla E."/>
            <person name="Klenk H.-P."/>
            <person name="Eisen J.A."/>
        </authorList>
    </citation>
    <scope>NUCLEOTIDE SEQUENCE [LARGE SCALE GENOMIC DNA]</scope>
    <source>
        <strain evidence="12 13">DSM 5069</strain>
    </source>
</reference>
<dbReference type="eggNOG" id="COG0196">
    <property type="taxonomic scope" value="Bacteria"/>
</dbReference>
<keyword evidence="6" id="KW-0548">Nucleotidyltransferase</keyword>
<comment type="pathway">
    <text evidence="1">Cofactor biosynthesis; FAD biosynthesis; FAD from FMN: step 1/1.</text>
</comment>
<evidence type="ECO:0000313" key="13">
    <source>
        <dbReference type="Proteomes" id="UP000006804"/>
    </source>
</evidence>